<evidence type="ECO:0000313" key="1">
    <source>
        <dbReference type="EMBL" id="KXO94040.1"/>
    </source>
</evidence>
<dbReference type="RefSeq" id="WP_068569322.1">
    <property type="nucleotide sequence ID" value="NZ_LSRF01000001.1"/>
</dbReference>
<evidence type="ECO:0000313" key="2">
    <source>
        <dbReference type="EMBL" id="KXP14711.1"/>
    </source>
</evidence>
<gene>
    <name evidence="2" type="ORF">AXK60_02160</name>
    <name evidence="1" type="ORF">AXK61_05845</name>
</gene>
<evidence type="ECO:0000313" key="4">
    <source>
        <dbReference type="Proteomes" id="UP000070409"/>
    </source>
</evidence>
<proteinExistence type="predicted"/>
<protein>
    <submittedName>
        <fullName evidence="2">Uncharacterized protein</fullName>
    </submittedName>
</protein>
<keyword evidence="4" id="KW-1185">Reference proteome</keyword>
<accession>A0A138AW73</accession>
<dbReference type="EMBL" id="LSRF01000001">
    <property type="protein sequence ID" value="KXP14711.1"/>
    <property type="molecule type" value="Genomic_DNA"/>
</dbReference>
<evidence type="ECO:0000313" key="3">
    <source>
        <dbReference type="Proteomes" id="UP000070258"/>
    </source>
</evidence>
<dbReference type="Proteomes" id="UP000070409">
    <property type="component" value="Unassembled WGS sequence"/>
</dbReference>
<dbReference type="Proteomes" id="UP000070258">
    <property type="component" value="Unassembled WGS sequence"/>
</dbReference>
<comment type="caution">
    <text evidence="2">The sequence shown here is derived from an EMBL/GenBank/DDBJ whole genome shotgun (WGS) entry which is preliminary data.</text>
</comment>
<name>A0A138AW73_9ACTN</name>
<sequence length="139" mass="15568">MTSNSARKRAARDFSRRHGVNYRVALQAVGTHDPDRFHAFATRVLIEAVEGCGIRHWADVEHWDGSSRMTITDLGGESFEVTVSTIRPALTAFLEADPGADLMDLDGYLADEFIQQGLFGLVIYRSEVTHRPRTAHRAR</sequence>
<reference evidence="3" key="3">
    <citation type="submission" date="2016-02" db="EMBL/GenBank/DDBJ databases">
        <authorList>
            <person name="Wen L."/>
            <person name="He K."/>
            <person name="Yang H."/>
        </authorList>
    </citation>
    <scope>NUCLEOTIDE SEQUENCE [LARGE SCALE GENOMIC DNA]</scope>
    <source>
        <strain evidence="3">JCM 15929</strain>
    </source>
</reference>
<reference evidence="2" key="1">
    <citation type="submission" date="2016-02" db="EMBL/GenBank/DDBJ databases">
        <authorList>
            <person name="Teng J.L."/>
            <person name="Yang Y."/>
            <person name="Huang Y."/>
            <person name="Guo F."/>
            <person name="Wei W."/>
            <person name="Chen J.H."/>
            <person name="Wong S.Y."/>
            <person name="Lau S.K."/>
            <person name="Woo P.C."/>
        </authorList>
    </citation>
    <scope>NUCLEOTIDE SEQUENCE</scope>
    <source>
        <strain evidence="2">JCM 15929</strain>
    </source>
</reference>
<dbReference type="OrthoDB" id="4377203at2"/>
<dbReference type="EMBL" id="LSRE01000034">
    <property type="protein sequence ID" value="KXO94040.1"/>
    <property type="molecule type" value="Genomic_DNA"/>
</dbReference>
<dbReference type="AlphaFoldDB" id="A0A138AW73"/>
<reference evidence="1 4" key="2">
    <citation type="submission" date="2016-02" db="EMBL/GenBank/DDBJ databases">
        <authorList>
            <person name="Teng J.L."/>
            <person name="Tang Y."/>
            <person name="Huang Y."/>
            <person name="Guo F."/>
            <person name="Wei W."/>
            <person name="Chen J.H."/>
            <person name="Wong S.Y."/>
            <person name="Lau S.K."/>
            <person name="Woo P.C."/>
        </authorList>
    </citation>
    <scope>NUCLEOTIDE SEQUENCE [LARGE SCALE GENOMIC DNA]</scope>
    <source>
        <strain evidence="1 4">JCM 13375</strain>
    </source>
</reference>
<organism evidence="2 3">
    <name type="scientific">Tsukamurella pseudospumae</name>
    <dbReference type="NCBI Taxonomy" id="239498"/>
    <lineage>
        <taxon>Bacteria</taxon>
        <taxon>Bacillati</taxon>
        <taxon>Actinomycetota</taxon>
        <taxon>Actinomycetes</taxon>
        <taxon>Mycobacteriales</taxon>
        <taxon>Tsukamurellaceae</taxon>
        <taxon>Tsukamurella</taxon>
    </lineage>
</organism>